<evidence type="ECO:0000256" key="1">
    <source>
        <dbReference type="SAM" id="MobiDB-lite"/>
    </source>
</evidence>
<name>A0A699GFF6_TANCI</name>
<feature type="region of interest" description="Disordered" evidence="1">
    <location>
        <begin position="1819"/>
        <end position="1838"/>
    </location>
</feature>
<dbReference type="EMBL" id="BKCJ010000006">
    <property type="protein sequence ID" value="GEU28430.1"/>
    <property type="molecule type" value="Genomic_DNA"/>
</dbReference>
<gene>
    <name evidence="2" type="ORF">Tci_000408</name>
</gene>
<feature type="region of interest" description="Disordered" evidence="1">
    <location>
        <begin position="940"/>
        <end position="994"/>
    </location>
</feature>
<feature type="region of interest" description="Disordered" evidence="1">
    <location>
        <begin position="2346"/>
        <end position="2398"/>
    </location>
</feature>
<feature type="compositionally biased region" description="Low complexity" evidence="1">
    <location>
        <begin position="979"/>
        <end position="992"/>
    </location>
</feature>
<organism evidence="2">
    <name type="scientific">Tanacetum cinerariifolium</name>
    <name type="common">Dalmatian daisy</name>
    <name type="synonym">Chrysanthemum cinerariifolium</name>
    <dbReference type="NCBI Taxonomy" id="118510"/>
    <lineage>
        <taxon>Eukaryota</taxon>
        <taxon>Viridiplantae</taxon>
        <taxon>Streptophyta</taxon>
        <taxon>Embryophyta</taxon>
        <taxon>Tracheophyta</taxon>
        <taxon>Spermatophyta</taxon>
        <taxon>Magnoliopsida</taxon>
        <taxon>eudicotyledons</taxon>
        <taxon>Gunneridae</taxon>
        <taxon>Pentapetalae</taxon>
        <taxon>asterids</taxon>
        <taxon>campanulids</taxon>
        <taxon>Asterales</taxon>
        <taxon>Asteraceae</taxon>
        <taxon>Asteroideae</taxon>
        <taxon>Anthemideae</taxon>
        <taxon>Anthemidinae</taxon>
        <taxon>Tanacetum</taxon>
    </lineage>
</organism>
<sequence>MDALRAAGGIQYAVRAQRGADRLLRGADALPRGQGEVLRGQTAAHALCQGRARGDRGRAARIDDLSGQLYGRVRFDRDTAGRVAGKVDLDGVVGLDRAGDVELGTVDIAVLPPAARRIGVVAGLQEAIVAIRLATLVATAVTEPARCFMQVLAGDDFLEHLFIGLNDDARVDHGPWIVDVAIELPVAGVGRGARERDVAAERGAFRPFPARVERGLVAGADVAADAGHLDQLVGRVAQAATEFLHARLRGVGVQHMARRRRRRIADFHLAGVARQQGAVTGVDILDLERIAGLVVDIDLAEAAIDVDIAQRVGAENVAVQQDRAAARRGGDIIQRNLLGDHIERGLDRRVGWRRQTQQLRIDDNGCTTAADAVARRDFLQRRCQRCRQCQRPVGRLAGSDFAVDVDIPGRDRHLAAINGRTGFAAGQRLPDRAVGVGGACRILVAVAGAIINPAEVALLSGARDVHETTVEISGISEIRSIFDGTGNIGDGQVGRWQLGCVIAARPNHGLLPLGIWAAARVERSLAVRNLYSKHTARCIDIDLLAKDLAVLADGPGLVDNLDLATEVVDLAHQYQCRTVGDAAHIVRVIVLDGNRRRFPLAGLGQLHVVGQRRIATGRAGKQYLAARRVGDHGRVDQQVVGTVVNHRDFRRAVRRQRTRALQIGRIDGDGAAGRVQGTQFDRADGARRDPREHQLAGGRIGKTGAHIGRRIEIRVEGDGGRRAVGRLHDLAAVDAGAAAVVDIDRQVVIDAGVDIAVDGHVGGRRRAGRTATRGNRNEAQLVSAAGAVGLRVRRALVSADHGVLCTLDRGAAVDVEPRIAGQVRTCRRRGYGDQALDVTLGAGVAGQHGVVIARWILAGGNVDVTERADYAAATGNAHVLVGGEVHAGVGRTDRSQTVGFHQRRGAGRRIGVGTDADAAQADELVAEAGRDIAVEQCRGARRDAGAGHQTTGTEDDRVSQAHVVGCAQHHGVRRRRGARPAGQGDAVAQADGSAGGDIGRAAGGSAVEHAAAGAGSGFASAAGIVVEHVVGQYLDGAGGRQLAVAADVGGHRHVRRVRGLGTAAAHQRGVDGIGMVGVGVDMVDADQHCTGVDVGIAADGGVHVGIAARAGIGSVAGNDAASGGRRGGGIGVDAGRIDLQVTGAARAGRGVIAQRGRSTHAVACGAGFGTRHRAAGGDQACAGDAGGRGLLGAVVDGGNTDVTVWQRDIVADGGADLGVVAGHRFGAGARQQQAAGSAGGSCFNGCAAGRNGGRRQHGQQVVAGDGAAAAQGGGHRAALVGMADDHADGGRACCRAHAVRGHAGVVGSGHLHGAAGGARVGAIGMCGHLVLDQGVGYGSAQTHQAGAAGIGGDGGGRAAAILGHGAHIHAGGADVGLDDGRIDGAVDARDAYRAARAQRAAHGDCARRVGGRGRRQRVHLHGAAVDGAAGNARRDGVGVKTVHGCLDVERGRGALAVLPVRCRRRLRRQGVHLGQGAVVALVEFIVGVAGGATAHHQHAKRAADTHGGARAAAGAGHVDGFVAGGRDGHLARAVDGAVDQFCSHAAFGHHHVGGSADTGACACCNSAGQRLDGDGFAGGHRHRTQRRCQPAPAGAVGCHHDITVRIGHGDRRGCWRCRQRLHVINAGSGAVLHDGDGSRTSHPGQAAGAAAGDRAGEPVIGQRRHRQCAIERQRGGAAGGRRMAHVGVGGAAGDADAEGAADAGDACRAGHRQHVIGVRALGVHGKTVRRELAVLHVGRGIAAEHGDRARGGAGHQAGCQTGDDIGRRLRSARLHLDRADRRRRRHGAAGDGGVIDGHRNAFIEIDVGTRRTRWRRSDGFHRRRHGPGRSRADGGVGNVGTGAAVGAAGRSGSRGGPLSGRGAHGKVARVGVARRHHIDVGASGRPGAGVDLGAVDEGAGRAAHQVDHGHNCSADAARDPHRYGDIIDTLVRRGVDGQAAHGQLGFRQIGGGIARRLDAAEVDRMYQLPAVDGDGARGVARAGVDPRRGAVDICAHVAIDLVESAGHADACCATRAERAGDDRRLVVAEGQHAHVVGCRDLGAGVDERGHVLGNDVGHHRTAHAARAARRTGCCDGADGAGGRGLYQQVVHGQALGAGFFARHPRLRRLGVAGAADHIDRQRQACRSSPTDSARAGQRIDGRRIHGLDLDHGLAAVHFRVHQLCVGLVGDVVGRSGASAADVAATRAGHRGRLDRCRAGAADVQLGGLVHTAVVQARGDGRGDAVICHCRAKAGIGAAADCTGQRSNRRVVGGVDGNLAGAARFGAGRDGGIIQLGTGNIARQADLVDRDRAGQPDFTGADAQRDGGALDLAVELARKRQRIDAGQRAAGNRGAAGVVDAVERQGRARTDFTGRSGGAAQRSNDGRIQRAHGDRVTGGSGGGGGGGGGSASVDGAGAHRGAGAVVDEIEGQRTGNGIAVRAGRAGNGGSVDPGAIIGRHTNGVGCCQLGVDDPGSQGIGGVDLDRGRFQHRLLAAGSAADLRGHAIVDEIERGRTGAGHLARRADASGDAEDAGVSLGQHGNAAARAGGLDGGVADGGAGMVVDLVPGQRDTVIVAARKLHHARHSGDTAAGRRRAAGGAATAVIESRRDTVALAVGVDRVFDGSVSAAVRGLDGDVAGRLDQGSATDVGAGVIANDGHDGGPGVGIGLGRLGSTDDGRTRSDLRRVERAHANSTELFHGGIVDGGSDVVVDLGIAEGDRCRSTGFRTFGNGCPQRTAAGADVVTVVSGHVQRGRAAVGGDGGMGNAGAGDIAGGVVVVRQRLGDRDRADELVAGVGILAADIDCGRNGHRQLFAGGQRLHGDVASMSDGRVRDVGRGAVAQQVDGNCTGDTAVRLAVLGSASGNAGGTAAGHNIGIGHGTHGAAGASKCQGRLFLGGRRSVDLARCRIGHLAGRRCIGRRQREQVDRLGCAVMHALGQGFELVADAGLAIGRAVIRHAAGRRGGPDGTIRTRLDVEVAHLDRGIGHGPLAGARRAVAGHGVVVGNRRLRLACHLVDGDAHAHCGAARIIETAGNRPQHRVVIGFQQQLAGADRRLIVDQRAHMAVHLVECQGAIDAERTARAAGGRQRNHARIAAGVHHHATGAARSAGIPRARADGADAGSLVHTIDRSAFAHDGLDVVVERGLADGSPQPGGTARARRLAGQEQVRAVVARGHRGRCRKAEGLGEGGHGAGQAQFAVVGHGGFQFERGGPRCGRRDVGVAAQVQLGARAQLGARIVVHRQQANRTVNAFRVFRVVALGGGRRGAIEHGAGIANVLEGGDDGFQPVVAGKWRGGVAAAGQQSVADRHAGVSADSDFGCRDDGVVAHGGNGIMGDVGNRQAGRIGVLGRAGSALIGRLGHRRRRRANLEVGGDHARRHQYRICGMHSSAGSNGGGRRVLVPGVRNGAANAECIRSGRRQVFLRLDAAQADQVVNLLFRRTQDDRHAGSVADVGVQRRRGGRLVGGISHRCGSLALAARDGFRFVDVVADIGGRQRQRAGHLERGAMFDARGGIDIGIGAAESDRHRILAGIVDVRRLGLRGDTGVVVGANGEVGGSDAGTRLHHHGGLRCIADVRGADAEGGRARHAARIVLVRNAGLGLVFCGELDRARRFEDAARADRHGGLGHHVRVHQVGAQQVGHLVQRGLHAGQRQTGSFVHRIAVVDVAAVDNVFCRQFDIVGLDGGLAERDAAGGGGHAQRRLGHVRGGRQCDFAVGARRDALIIGQQAGAVRQCDRRRRQRDVAGCTARVERLDVGAGGIGVGTDIAARQYDVVEPDRLVGLQRDRRAVVAQLVTGAAGPRDGGRIDQHLAGLTCGRARRHATTIDGDLIRRAQFDKATIAAGTGAGVEHGALAQRRVVGAKQHDAPAVCLSALPARRHVGARRHHDIVARVCVDLSGSGIVAVHRHAAGNGHVVAGDNFNHPGMVDQRGAAGDGAGIDRAQERGLVGHIGAGTHGAVDADVGALQADDVTRVDHAVDADHAQARRGRRAVEQRADRQSIDRTVAADDAIDGLASWRGHRQAAHIQNAGAADDHAERIGKDHVAADAAVLEAVDDAVHRDRCIGHHVKQELRVRRHHQIDRIIAVHLEAVERIERRGPVQGTGRDVGHCAVDHQLRGRGPFRHDDILRKTHPHRIAEDRQQRHDQRRRACPVQAPSAWLLGGGGDFRQNRHGVFLDTKGVETCRDVRKQRPREDGIRLRADWGRAGPVRQDCWLRYSVGMDAVDPNCQRRDLLEREQVGVDQLHVAAAHQLHQRGIVECLQPGGIDNEKAIDDLLFAVRFDFDGFRHQHIKRGQPLSEQVGLLHFGVIQAQEVHRALQHRRFPAFGIEERLAVFLIQTRKSLVDAHGELVGRALAFGQHERIAARKRRDVAIGLPAAIGFQEQVFLLAQPDHRRQCVGAAGLTDKDDRIAHRCIHQFGRCDQQGIGVLTERKVASSRRQLQIAMALAVECDRLLVKDH</sequence>
<feature type="compositionally biased region" description="Basic and acidic residues" evidence="1">
    <location>
        <begin position="2363"/>
        <end position="2374"/>
    </location>
</feature>
<feature type="compositionally biased region" description="Low complexity" evidence="1">
    <location>
        <begin position="2325"/>
        <end position="2339"/>
    </location>
</feature>
<feature type="compositionally biased region" description="Gly residues" evidence="1">
    <location>
        <begin position="2375"/>
        <end position="2389"/>
    </location>
</feature>
<comment type="caution">
    <text evidence="2">The sequence shown here is derived from an EMBL/GenBank/DDBJ whole genome shotgun (WGS) entry which is preliminary data.</text>
</comment>
<accession>A0A699GFF6</accession>
<feature type="region of interest" description="Disordered" evidence="1">
    <location>
        <begin position="1635"/>
        <end position="1664"/>
    </location>
</feature>
<proteinExistence type="predicted"/>
<reference evidence="2" key="1">
    <citation type="journal article" date="2019" name="Sci. Rep.">
        <title>Draft genome of Tanacetum cinerariifolium, the natural source of mosquito coil.</title>
        <authorList>
            <person name="Yamashiro T."/>
            <person name="Shiraishi A."/>
            <person name="Satake H."/>
            <person name="Nakayama K."/>
        </authorList>
    </citation>
    <scope>NUCLEOTIDE SEQUENCE</scope>
</reference>
<feature type="compositionally biased region" description="Low complexity" evidence="1">
    <location>
        <begin position="1644"/>
        <end position="1653"/>
    </location>
</feature>
<feature type="region of interest" description="Disordered" evidence="1">
    <location>
        <begin position="2322"/>
        <end position="2341"/>
    </location>
</feature>
<evidence type="ECO:0000313" key="2">
    <source>
        <dbReference type="EMBL" id="GEU28430.1"/>
    </source>
</evidence>
<protein>
    <submittedName>
        <fullName evidence="2">Uncharacterized protein</fullName>
    </submittedName>
</protein>